<organism evidence="9 10">
    <name type="scientific">Saccoglossus kowalevskii</name>
    <name type="common">Acorn worm</name>
    <dbReference type="NCBI Taxonomy" id="10224"/>
    <lineage>
        <taxon>Eukaryota</taxon>
        <taxon>Metazoa</taxon>
        <taxon>Hemichordata</taxon>
        <taxon>Enteropneusta</taxon>
        <taxon>Harrimaniidae</taxon>
        <taxon>Saccoglossus</taxon>
    </lineage>
</organism>
<evidence type="ECO:0000256" key="4">
    <source>
        <dbReference type="ARBA" id="ARBA00023002"/>
    </source>
</evidence>
<evidence type="ECO:0000256" key="2">
    <source>
        <dbReference type="ARBA" id="ARBA00022617"/>
    </source>
</evidence>
<name>A0ABM0GSN7_SACKO</name>
<comment type="similarity">
    <text evidence="1 7">Belongs to the cytochrome P450 family.</text>
</comment>
<reference evidence="10" key="1">
    <citation type="submission" date="2025-08" db="UniProtKB">
        <authorList>
            <consortium name="RefSeq"/>
        </authorList>
    </citation>
    <scope>IDENTIFICATION</scope>
    <source>
        <tissue evidence="10">Testes</tissue>
    </source>
</reference>
<dbReference type="PANTHER" id="PTHR24289">
    <property type="entry name" value="STEROID 17-ALPHA-HYDROXYLASE/17,20 LYASE"/>
    <property type="match status" value="1"/>
</dbReference>
<evidence type="ECO:0000256" key="5">
    <source>
        <dbReference type="ARBA" id="ARBA00023004"/>
    </source>
</evidence>
<dbReference type="GeneID" id="100371680"/>
<evidence type="ECO:0000256" key="7">
    <source>
        <dbReference type="RuleBase" id="RU000461"/>
    </source>
</evidence>
<evidence type="ECO:0000313" key="9">
    <source>
        <dbReference type="Proteomes" id="UP000694865"/>
    </source>
</evidence>
<evidence type="ECO:0000256" key="3">
    <source>
        <dbReference type="ARBA" id="ARBA00022723"/>
    </source>
</evidence>
<gene>
    <name evidence="10" type="primary">LOC100371680</name>
</gene>
<keyword evidence="4 7" id="KW-0560">Oxidoreductase</keyword>
<accession>A0ABM0GSN7</accession>
<dbReference type="Pfam" id="PF00067">
    <property type="entry name" value="p450"/>
    <property type="match status" value="1"/>
</dbReference>
<evidence type="ECO:0000313" key="10">
    <source>
        <dbReference type="RefSeq" id="XP_002736510.1"/>
    </source>
</evidence>
<keyword evidence="6 7" id="KW-0503">Monooxygenase</keyword>
<sequence length="569" mass="64781">MAQTTRKPSLTTKAVNVNTCGEPREEDSPPHNVVGASDLLPVCNVAKIKRHAHLNTITRLKYKPLYQKIIIMFLEVITYARLMHNSIALAIFLMVFLMVWSVHRPRGMPPGPRGLPIIGSILSITQNIHNDFQRLAKKYGDIFAIKLGSQQVVVLNNYELIKEALVINQTDFAGRPNTFTGDMISEGSQFIVLEDYGAICRMQRKIVHSAIRAYLSGNSHIEHMVAEDAFPPLQQALEENDGKVVKPRSLIFLMVNNIIAQFSYGQKYSLDDPEFKYVMRFMDDVTRIAGSGFVADIIPWSAYIPTKATSEFKKVTRTFPPFMYKKLEEHKKKFNKDNLDDLFDHLIYAQNYTTGSYDLTDARIVQTVADVFIAGIDTTAHTLDYSMIYLVCYPDVQVKVAREIDDVVGQERLPLISDRPHMPYCDAVIHEIMRIRAVEPLAVPHKAMVDSSIDGYNIPKGTWLMTNVWAAHMDEKYWENPELFKPERFLTENGSLKPKQDSFFPFSMGRRVCVGESLAKSEIFLLFATLFQRFSFSKVPGKPLPTLDGAFSFLVLRAPDYEVIVKKRF</sequence>
<dbReference type="Proteomes" id="UP000694865">
    <property type="component" value="Unplaced"/>
</dbReference>
<keyword evidence="9" id="KW-1185">Reference proteome</keyword>
<dbReference type="RefSeq" id="XP_002736510.1">
    <property type="nucleotide sequence ID" value="XM_002736464.1"/>
</dbReference>
<protein>
    <submittedName>
        <fullName evidence="10">Steroid 17-alpha-hydroxylase/17,20 lyase-like</fullName>
    </submittedName>
</protein>
<dbReference type="SUPFAM" id="SSF48264">
    <property type="entry name" value="Cytochrome P450"/>
    <property type="match status" value="1"/>
</dbReference>
<dbReference type="InterPro" id="IPR017972">
    <property type="entry name" value="Cyt_P450_CS"/>
</dbReference>
<keyword evidence="2 7" id="KW-0349">Heme</keyword>
<feature type="transmembrane region" description="Helical" evidence="8">
    <location>
        <begin position="69"/>
        <end position="100"/>
    </location>
</feature>
<dbReference type="InterPro" id="IPR036396">
    <property type="entry name" value="Cyt_P450_sf"/>
</dbReference>
<keyword evidence="8" id="KW-0472">Membrane</keyword>
<keyword evidence="5 7" id="KW-0408">Iron</keyword>
<dbReference type="InterPro" id="IPR002401">
    <property type="entry name" value="Cyt_P450_E_grp-I"/>
</dbReference>
<dbReference type="PANTHER" id="PTHR24289:SF20">
    <property type="entry name" value="STEROID 17-ALPHA-HYDROXYLASE_17,20 LYASE"/>
    <property type="match status" value="1"/>
</dbReference>
<dbReference type="PROSITE" id="PS00086">
    <property type="entry name" value="CYTOCHROME_P450"/>
    <property type="match status" value="1"/>
</dbReference>
<dbReference type="PRINTS" id="PR00463">
    <property type="entry name" value="EP450I"/>
</dbReference>
<keyword evidence="3 7" id="KW-0479">Metal-binding</keyword>
<evidence type="ECO:0000256" key="6">
    <source>
        <dbReference type="ARBA" id="ARBA00023033"/>
    </source>
</evidence>
<evidence type="ECO:0000256" key="1">
    <source>
        <dbReference type="ARBA" id="ARBA00010617"/>
    </source>
</evidence>
<evidence type="ECO:0000256" key="8">
    <source>
        <dbReference type="SAM" id="Phobius"/>
    </source>
</evidence>
<keyword evidence="8" id="KW-0812">Transmembrane</keyword>
<keyword evidence="8" id="KW-1133">Transmembrane helix</keyword>
<dbReference type="InterPro" id="IPR001128">
    <property type="entry name" value="Cyt_P450"/>
</dbReference>
<proteinExistence type="inferred from homology"/>
<dbReference type="Gene3D" id="1.10.630.10">
    <property type="entry name" value="Cytochrome P450"/>
    <property type="match status" value="1"/>
</dbReference>
<dbReference type="PRINTS" id="PR00385">
    <property type="entry name" value="P450"/>
</dbReference>